<dbReference type="GO" id="GO:0005886">
    <property type="term" value="C:plasma membrane"/>
    <property type="evidence" value="ECO:0007669"/>
    <property type="project" value="UniProtKB-SubCell"/>
</dbReference>
<evidence type="ECO:0000256" key="9">
    <source>
        <dbReference type="RuleBase" id="RU368030"/>
    </source>
</evidence>
<comment type="function">
    <text evidence="9">Component of the type II secretion system required for the energy-dependent secretion of extracellular factors such as proteases and toxins from the periplasm.</text>
</comment>
<comment type="subunit">
    <text evidence="9">Type II secretion is composed of four main components: the outer membrane complex, the inner membrane complex, the cytoplasmic secretion ATPase and the periplasm-spanning pseudopilus.</text>
</comment>
<dbReference type="AlphaFoldDB" id="A0A919AP47"/>
<comment type="similarity">
    <text evidence="2 9">Belongs to the GSP I family.</text>
</comment>
<dbReference type="Pfam" id="PF07963">
    <property type="entry name" value="N_methyl"/>
    <property type="match status" value="1"/>
</dbReference>
<keyword evidence="12" id="KW-1185">Reference proteome</keyword>
<dbReference type="InterPro" id="IPR003413">
    <property type="entry name" value="T2SS_GspI_C"/>
</dbReference>
<gene>
    <name evidence="11" type="ORF">GCM10017044_09600</name>
</gene>
<reference evidence="11" key="2">
    <citation type="submission" date="2020-09" db="EMBL/GenBank/DDBJ databases">
        <authorList>
            <person name="Sun Q."/>
            <person name="Kim S."/>
        </authorList>
    </citation>
    <scope>NUCLEOTIDE SEQUENCE</scope>
    <source>
        <strain evidence="11">KCTC 42590</strain>
    </source>
</reference>
<dbReference type="PROSITE" id="PS00409">
    <property type="entry name" value="PROKAR_NTER_METHYL"/>
    <property type="match status" value="1"/>
</dbReference>
<protein>
    <recommendedName>
        <fullName evidence="9">Type II secretion system protein I</fullName>
        <shortName evidence="9">T2SS minor pseudopilin I</shortName>
    </recommendedName>
</protein>
<dbReference type="Gene3D" id="3.30.1300.30">
    <property type="entry name" value="GSPII I/J protein-like"/>
    <property type="match status" value="1"/>
</dbReference>
<keyword evidence="4 9" id="KW-0488">Methylation</keyword>
<dbReference type="EMBL" id="BNCI01000001">
    <property type="protein sequence ID" value="GHF17308.1"/>
    <property type="molecule type" value="Genomic_DNA"/>
</dbReference>
<feature type="transmembrane region" description="Helical" evidence="9">
    <location>
        <begin position="12"/>
        <end position="31"/>
    </location>
</feature>
<evidence type="ECO:0000313" key="11">
    <source>
        <dbReference type="EMBL" id="GHF17308.1"/>
    </source>
</evidence>
<dbReference type="SUPFAM" id="SSF54523">
    <property type="entry name" value="Pili subunits"/>
    <property type="match status" value="1"/>
</dbReference>
<comment type="caution">
    <text evidence="11">The sequence shown here is derived from an EMBL/GenBank/DDBJ whole genome shotgun (WGS) entry which is preliminary data.</text>
</comment>
<keyword evidence="8 9" id="KW-0472">Membrane</keyword>
<keyword evidence="3" id="KW-1003">Cell membrane</keyword>
<dbReference type="Proteomes" id="UP000630923">
    <property type="component" value="Unassembled WGS sequence"/>
</dbReference>
<dbReference type="NCBIfam" id="TIGR02532">
    <property type="entry name" value="IV_pilin_GFxxxE"/>
    <property type="match status" value="1"/>
</dbReference>
<evidence type="ECO:0000256" key="1">
    <source>
        <dbReference type="ARBA" id="ARBA00004377"/>
    </source>
</evidence>
<accession>A0A919AP47</accession>
<evidence type="ECO:0000256" key="8">
    <source>
        <dbReference type="ARBA" id="ARBA00023136"/>
    </source>
</evidence>
<keyword evidence="6 9" id="KW-0812">Transmembrane</keyword>
<evidence type="ECO:0000256" key="4">
    <source>
        <dbReference type="ARBA" id="ARBA00022481"/>
    </source>
</evidence>
<sequence>MTAAQTYDEGFSLVELMMAIAILAIVGVALMSSQTATVRSASYMQTKALAQIVAANRLAAYEFSEQALVAGMDAGREEQMGQSFDWTAKLSRVQNGRLMLLRISVSPLGGRPVYETVALRVTKS</sequence>
<dbReference type="PANTHER" id="PTHR38779:SF2">
    <property type="entry name" value="TYPE II SECRETION SYSTEM PROTEIN I-RELATED"/>
    <property type="match status" value="1"/>
</dbReference>
<comment type="subcellular location">
    <subcellularLocation>
        <location evidence="1 9">Cell inner membrane</location>
        <topology evidence="1 9">Single-pass membrane protein</topology>
    </subcellularLocation>
</comment>
<keyword evidence="7 9" id="KW-1133">Transmembrane helix</keyword>
<dbReference type="InterPro" id="IPR010052">
    <property type="entry name" value="T2SS_protein-GspI"/>
</dbReference>
<evidence type="ECO:0000256" key="3">
    <source>
        <dbReference type="ARBA" id="ARBA00022475"/>
    </source>
</evidence>
<evidence type="ECO:0000256" key="2">
    <source>
        <dbReference type="ARBA" id="ARBA00008358"/>
    </source>
</evidence>
<dbReference type="PANTHER" id="PTHR38779">
    <property type="entry name" value="TYPE II SECRETION SYSTEM PROTEIN I-RELATED"/>
    <property type="match status" value="1"/>
</dbReference>
<dbReference type="NCBIfam" id="TIGR01707">
    <property type="entry name" value="gspI"/>
    <property type="match status" value="1"/>
</dbReference>
<proteinExistence type="inferred from homology"/>
<feature type="domain" description="Type II secretion system protein GspI C-terminal" evidence="10">
    <location>
        <begin position="44"/>
        <end position="115"/>
    </location>
</feature>
<evidence type="ECO:0000256" key="5">
    <source>
        <dbReference type="ARBA" id="ARBA00022519"/>
    </source>
</evidence>
<organism evidence="11 12">
    <name type="scientific">Kordiimonas sediminis</name>
    <dbReference type="NCBI Taxonomy" id="1735581"/>
    <lineage>
        <taxon>Bacteria</taxon>
        <taxon>Pseudomonadati</taxon>
        <taxon>Pseudomonadota</taxon>
        <taxon>Alphaproteobacteria</taxon>
        <taxon>Kordiimonadales</taxon>
        <taxon>Kordiimonadaceae</taxon>
        <taxon>Kordiimonas</taxon>
    </lineage>
</organism>
<keyword evidence="5 9" id="KW-0997">Cell inner membrane</keyword>
<evidence type="ECO:0000256" key="7">
    <source>
        <dbReference type="ARBA" id="ARBA00022989"/>
    </source>
</evidence>
<evidence type="ECO:0000259" key="10">
    <source>
        <dbReference type="Pfam" id="PF02501"/>
    </source>
</evidence>
<dbReference type="GO" id="GO:0015627">
    <property type="term" value="C:type II protein secretion system complex"/>
    <property type="evidence" value="ECO:0007669"/>
    <property type="project" value="UniProtKB-UniRule"/>
</dbReference>
<dbReference type="Pfam" id="PF02501">
    <property type="entry name" value="T2SSI"/>
    <property type="match status" value="1"/>
</dbReference>
<dbReference type="RefSeq" id="WP_191250400.1">
    <property type="nucleotide sequence ID" value="NZ_BNCI01000001.1"/>
</dbReference>
<reference evidence="11" key="1">
    <citation type="journal article" date="2014" name="Int. J. Syst. Evol. Microbiol.">
        <title>Complete genome sequence of Corynebacterium casei LMG S-19264T (=DSM 44701T), isolated from a smear-ripened cheese.</title>
        <authorList>
            <consortium name="US DOE Joint Genome Institute (JGI-PGF)"/>
            <person name="Walter F."/>
            <person name="Albersmeier A."/>
            <person name="Kalinowski J."/>
            <person name="Ruckert C."/>
        </authorList>
    </citation>
    <scope>NUCLEOTIDE SEQUENCE</scope>
    <source>
        <strain evidence="11">KCTC 42590</strain>
    </source>
</reference>
<dbReference type="InterPro" id="IPR045584">
    <property type="entry name" value="Pilin-like"/>
</dbReference>
<dbReference type="InterPro" id="IPR012902">
    <property type="entry name" value="N_methyl_site"/>
</dbReference>
<dbReference type="GO" id="GO:0015628">
    <property type="term" value="P:protein secretion by the type II secretion system"/>
    <property type="evidence" value="ECO:0007669"/>
    <property type="project" value="UniProtKB-UniRule"/>
</dbReference>
<evidence type="ECO:0000313" key="12">
    <source>
        <dbReference type="Proteomes" id="UP000630923"/>
    </source>
</evidence>
<evidence type="ECO:0000256" key="6">
    <source>
        <dbReference type="ARBA" id="ARBA00022692"/>
    </source>
</evidence>
<comment type="PTM">
    <text evidence="9">Cleaved by prepilin peptidase.</text>
</comment>
<name>A0A919AP47_9PROT</name>